<dbReference type="PANTHER" id="PTHR14614">
    <property type="entry name" value="HEPATOCELLULAR CARCINOMA-ASSOCIATED ANTIGEN"/>
    <property type="match status" value="1"/>
</dbReference>
<dbReference type="InterPro" id="IPR029063">
    <property type="entry name" value="SAM-dependent_MTases_sf"/>
</dbReference>
<dbReference type="Pfam" id="PF10294">
    <property type="entry name" value="Methyltransf_16"/>
    <property type="match status" value="1"/>
</dbReference>
<dbReference type="PANTHER" id="PTHR14614:SF132">
    <property type="entry name" value="PROTEIN-LYSINE METHYLTRANSFERASE C42C1.13"/>
    <property type="match status" value="1"/>
</dbReference>
<dbReference type="InterPro" id="IPR019410">
    <property type="entry name" value="Methyltransf_16"/>
</dbReference>
<name>A0ABR2YPE6_9CHLO</name>
<sequence length="206" mass="22732">MCSQGLSFQIWPSSLSLAKYAEIKHQHRPHCWQGMGILELGCGCGLVGLCFAALGATVLLTDLPDPLDIVRDNIALNQDAIRAAGGSAAAQAFVWGETDVSELAPEWRTPDVIVAADVVYRRELFQPLLHALKSVGGPKTRILLSHVRRWKSDKIFFQQARKLWDVTDISECLDPTAKQTASHSRGALRLFELKQLGLGNQRMRSS</sequence>
<evidence type="ECO:0000313" key="2">
    <source>
        <dbReference type="Proteomes" id="UP001491310"/>
    </source>
</evidence>
<comment type="caution">
    <text evidence="1">The sequence shown here is derived from an EMBL/GenBank/DDBJ whole genome shotgun (WGS) entry which is preliminary data.</text>
</comment>
<dbReference type="Gene3D" id="3.40.50.150">
    <property type="entry name" value="Vaccinia Virus protein VP39"/>
    <property type="match status" value="1"/>
</dbReference>
<protein>
    <recommendedName>
        <fullName evidence="3">S-adenosyl-L-methionine-dependent methyltransferase</fullName>
    </recommendedName>
</protein>
<evidence type="ECO:0008006" key="3">
    <source>
        <dbReference type="Google" id="ProtNLM"/>
    </source>
</evidence>
<dbReference type="Proteomes" id="UP001491310">
    <property type="component" value="Unassembled WGS sequence"/>
</dbReference>
<accession>A0ABR2YPE6</accession>
<organism evidence="1 2">
    <name type="scientific">Coccomyxa subellipsoidea</name>
    <dbReference type="NCBI Taxonomy" id="248742"/>
    <lineage>
        <taxon>Eukaryota</taxon>
        <taxon>Viridiplantae</taxon>
        <taxon>Chlorophyta</taxon>
        <taxon>core chlorophytes</taxon>
        <taxon>Trebouxiophyceae</taxon>
        <taxon>Trebouxiophyceae incertae sedis</taxon>
        <taxon>Coccomyxaceae</taxon>
        <taxon>Coccomyxa</taxon>
    </lineage>
</organism>
<dbReference type="EMBL" id="JALJOT010000007">
    <property type="protein sequence ID" value="KAK9908798.1"/>
    <property type="molecule type" value="Genomic_DNA"/>
</dbReference>
<evidence type="ECO:0000313" key="1">
    <source>
        <dbReference type="EMBL" id="KAK9908798.1"/>
    </source>
</evidence>
<keyword evidence="2" id="KW-1185">Reference proteome</keyword>
<dbReference type="SUPFAM" id="SSF53335">
    <property type="entry name" value="S-adenosyl-L-methionine-dependent methyltransferases"/>
    <property type="match status" value="1"/>
</dbReference>
<proteinExistence type="predicted"/>
<gene>
    <name evidence="1" type="ORF">WJX75_003062</name>
</gene>
<reference evidence="1 2" key="1">
    <citation type="journal article" date="2024" name="Nat. Commun.">
        <title>Phylogenomics reveals the evolutionary origins of lichenization in chlorophyte algae.</title>
        <authorList>
            <person name="Puginier C."/>
            <person name="Libourel C."/>
            <person name="Otte J."/>
            <person name="Skaloud P."/>
            <person name="Haon M."/>
            <person name="Grisel S."/>
            <person name="Petersen M."/>
            <person name="Berrin J.G."/>
            <person name="Delaux P.M."/>
            <person name="Dal Grande F."/>
            <person name="Keller J."/>
        </authorList>
    </citation>
    <scope>NUCLEOTIDE SEQUENCE [LARGE SCALE GENOMIC DNA]</scope>
    <source>
        <strain evidence="1 2">SAG 216-7</strain>
    </source>
</reference>